<comment type="caution">
    <text evidence="1">The sequence shown here is derived from an EMBL/GenBank/DDBJ whole genome shotgun (WGS) entry which is preliminary data.</text>
</comment>
<accession>A0ABV7Z7R8</accession>
<gene>
    <name evidence="1" type="ORF">ACFOSB_05630</name>
</gene>
<evidence type="ECO:0008006" key="3">
    <source>
        <dbReference type="Google" id="ProtNLM"/>
    </source>
</evidence>
<evidence type="ECO:0000313" key="1">
    <source>
        <dbReference type="EMBL" id="MFC3832331.1"/>
    </source>
</evidence>
<protein>
    <recommendedName>
        <fullName evidence="3">NUDIX hydrolase</fullName>
    </recommendedName>
</protein>
<name>A0ABV7Z7R8_9DEIO</name>
<reference evidence="2" key="1">
    <citation type="journal article" date="2019" name="Int. J. Syst. Evol. Microbiol.">
        <title>The Global Catalogue of Microorganisms (GCM) 10K type strain sequencing project: providing services to taxonomists for standard genome sequencing and annotation.</title>
        <authorList>
            <consortium name="The Broad Institute Genomics Platform"/>
            <consortium name="The Broad Institute Genome Sequencing Center for Infectious Disease"/>
            <person name="Wu L."/>
            <person name="Ma J."/>
        </authorList>
    </citation>
    <scope>NUCLEOTIDE SEQUENCE [LARGE SCALE GENOMIC DNA]</scope>
    <source>
        <strain evidence="2">CCTCC AB 2017081</strain>
    </source>
</reference>
<keyword evidence="2" id="KW-1185">Reference proteome</keyword>
<dbReference type="InterPro" id="IPR015797">
    <property type="entry name" value="NUDIX_hydrolase-like_dom_sf"/>
</dbReference>
<dbReference type="SUPFAM" id="SSF55811">
    <property type="entry name" value="Nudix"/>
    <property type="match status" value="1"/>
</dbReference>
<evidence type="ECO:0000313" key="2">
    <source>
        <dbReference type="Proteomes" id="UP001595803"/>
    </source>
</evidence>
<sequence length="171" mass="18513">MTTPSAAHALPVAFQVGVFALVQHQNTYLIVRHHRPLLPGGGQSLPGLMLEVPAGSNIIEMHLRRALLSQVGIAVSDLRLVGSHAGRGVQSGNGEARLNLIFGTQYCSGILNPQPDTIMNAEWLPSHEFGEYSGAPEWLQSAVREFETVILPPATRPAGTARTSFFRRRQG</sequence>
<organism evidence="1 2">
    <name type="scientific">Deinococcus rufus</name>
    <dbReference type="NCBI Taxonomy" id="2136097"/>
    <lineage>
        <taxon>Bacteria</taxon>
        <taxon>Thermotogati</taxon>
        <taxon>Deinococcota</taxon>
        <taxon>Deinococci</taxon>
        <taxon>Deinococcales</taxon>
        <taxon>Deinococcaceae</taxon>
        <taxon>Deinococcus</taxon>
    </lineage>
</organism>
<dbReference type="RefSeq" id="WP_295814984.1">
    <property type="nucleotide sequence ID" value="NZ_JBHRZG010000006.1"/>
</dbReference>
<dbReference type="Gene3D" id="3.90.79.10">
    <property type="entry name" value="Nucleoside Triphosphate Pyrophosphohydrolase"/>
    <property type="match status" value="1"/>
</dbReference>
<proteinExistence type="predicted"/>
<dbReference type="EMBL" id="JBHRZG010000006">
    <property type="protein sequence ID" value="MFC3832331.1"/>
    <property type="molecule type" value="Genomic_DNA"/>
</dbReference>
<dbReference type="Proteomes" id="UP001595803">
    <property type="component" value="Unassembled WGS sequence"/>
</dbReference>